<dbReference type="EMBL" id="JAFNEN010000551">
    <property type="protein sequence ID" value="KAG8180770.1"/>
    <property type="molecule type" value="Genomic_DNA"/>
</dbReference>
<accession>A0AAV6UB35</accession>
<protein>
    <submittedName>
        <fullName evidence="1">Uncharacterized protein</fullName>
    </submittedName>
</protein>
<gene>
    <name evidence="1" type="ORF">JTE90_002648</name>
</gene>
<evidence type="ECO:0000313" key="1">
    <source>
        <dbReference type="EMBL" id="KAG8180770.1"/>
    </source>
</evidence>
<evidence type="ECO:0000313" key="2">
    <source>
        <dbReference type="Proteomes" id="UP000827092"/>
    </source>
</evidence>
<keyword evidence="2" id="KW-1185">Reference proteome</keyword>
<sequence length="96" mass="10273">MLRNLTSFTLLPISPSPNHTISSILWISISSIIQGWGCREGEYARVGSLKLASSPGWKGEPGVQYRLVEDIATGGSSSGDGVGDTWASEIYADVSW</sequence>
<dbReference type="AlphaFoldDB" id="A0AAV6UB35"/>
<organism evidence="1 2">
    <name type="scientific">Oedothorax gibbosus</name>
    <dbReference type="NCBI Taxonomy" id="931172"/>
    <lineage>
        <taxon>Eukaryota</taxon>
        <taxon>Metazoa</taxon>
        <taxon>Ecdysozoa</taxon>
        <taxon>Arthropoda</taxon>
        <taxon>Chelicerata</taxon>
        <taxon>Arachnida</taxon>
        <taxon>Araneae</taxon>
        <taxon>Araneomorphae</taxon>
        <taxon>Entelegynae</taxon>
        <taxon>Araneoidea</taxon>
        <taxon>Linyphiidae</taxon>
        <taxon>Erigoninae</taxon>
        <taxon>Oedothorax</taxon>
    </lineage>
</organism>
<comment type="caution">
    <text evidence="1">The sequence shown here is derived from an EMBL/GenBank/DDBJ whole genome shotgun (WGS) entry which is preliminary data.</text>
</comment>
<name>A0AAV6UB35_9ARAC</name>
<dbReference type="Proteomes" id="UP000827092">
    <property type="component" value="Unassembled WGS sequence"/>
</dbReference>
<reference evidence="1 2" key="1">
    <citation type="journal article" date="2022" name="Nat. Ecol. Evol.">
        <title>A masculinizing supergene underlies an exaggerated male reproductive morph in a spider.</title>
        <authorList>
            <person name="Hendrickx F."/>
            <person name="De Corte Z."/>
            <person name="Sonet G."/>
            <person name="Van Belleghem S.M."/>
            <person name="Kostlbacher S."/>
            <person name="Vangestel C."/>
        </authorList>
    </citation>
    <scope>NUCLEOTIDE SEQUENCE [LARGE SCALE GENOMIC DNA]</scope>
    <source>
        <strain evidence="1">W744_W776</strain>
    </source>
</reference>
<proteinExistence type="predicted"/>